<evidence type="ECO:0000313" key="15">
    <source>
        <dbReference type="Proteomes" id="UP000290649"/>
    </source>
</evidence>
<feature type="domain" description="Peptidase M50" evidence="13">
    <location>
        <begin position="20"/>
        <end position="109"/>
    </location>
</feature>
<sequence>MKVIGGIVLASLIFIIFCTLTILPVTIVLHELGHLFFARLCQAKEISITLGIGNELFRFKSFNTTFIFCFLPIGGQTKYELLETKSWQRRIISIGGPLMNGWVAFLLLIPGIGYGTQYITIWFQWLAMFNIWMLLINTIPFKFGNYYSDGWIVFAKKI</sequence>
<evidence type="ECO:0000256" key="3">
    <source>
        <dbReference type="ARBA" id="ARBA00007931"/>
    </source>
</evidence>
<organism evidence="14 15">
    <name type="scientific">Anaerobacillus alkaliphilus</name>
    <dbReference type="NCBI Taxonomy" id="1548597"/>
    <lineage>
        <taxon>Bacteria</taxon>
        <taxon>Bacillati</taxon>
        <taxon>Bacillota</taxon>
        <taxon>Bacilli</taxon>
        <taxon>Bacillales</taxon>
        <taxon>Bacillaceae</taxon>
        <taxon>Anaerobacillus</taxon>
    </lineage>
</organism>
<feature type="transmembrane region" description="Helical" evidence="12">
    <location>
        <begin position="91"/>
        <end position="112"/>
    </location>
</feature>
<dbReference type="OrthoDB" id="2080990at2"/>
<comment type="similarity">
    <text evidence="3">Belongs to the peptidase M50B family.</text>
</comment>
<comment type="cofactor">
    <cofactor evidence="1">
        <name>Zn(2+)</name>
        <dbReference type="ChEBI" id="CHEBI:29105"/>
    </cofactor>
</comment>
<evidence type="ECO:0000256" key="10">
    <source>
        <dbReference type="ARBA" id="ARBA00023049"/>
    </source>
</evidence>
<keyword evidence="10" id="KW-0482">Metalloprotease</keyword>
<keyword evidence="11 12" id="KW-0472">Membrane</keyword>
<evidence type="ECO:0000313" key="14">
    <source>
        <dbReference type="EMBL" id="RXI98146.1"/>
    </source>
</evidence>
<reference evidence="14 15" key="1">
    <citation type="journal article" date="2019" name="Int. J. Syst. Evol. Microbiol.">
        <title>Anaerobacillus alkaliphilus sp. nov., a novel alkaliphilic and moderately halophilic bacterium.</title>
        <authorList>
            <person name="Borsodi A.K."/>
            <person name="Aszalos J.M."/>
            <person name="Bihari P."/>
            <person name="Nagy I."/>
            <person name="Schumann P."/>
            <person name="Sproer C."/>
            <person name="Kovacs A.L."/>
            <person name="Boka K."/>
            <person name="Dobosy P."/>
            <person name="Ovari M."/>
            <person name="Szili-Kovacs T."/>
            <person name="Toth E."/>
        </authorList>
    </citation>
    <scope>NUCLEOTIDE SEQUENCE [LARGE SCALE GENOMIC DNA]</scope>
    <source>
        <strain evidence="14 15">B16-10</strain>
    </source>
</reference>
<name>A0A4Q0VNZ8_9BACI</name>
<keyword evidence="6" id="KW-0479">Metal-binding</keyword>
<dbReference type="PANTHER" id="PTHR39188:SF3">
    <property type="entry name" value="STAGE IV SPORULATION PROTEIN FB"/>
    <property type="match status" value="1"/>
</dbReference>
<comment type="subcellular location">
    <subcellularLocation>
        <location evidence="2">Membrane</location>
        <topology evidence="2">Multi-pass membrane protein</topology>
    </subcellularLocation>
</comment>
<dbReference type="InterPro" id="IPR008915">
    <property type="entry name" value="Peptidase_M50"/>
</dbReference>
<accession>A0A4Q0VNZ8</accession>
<dbReference type="GO" id="GO:0008237">
    <property type="term" value="F:metallopeptidase activity"/>
    <property type="evidence" value="ECO:0007669"/>
    <property type="project" value="UniProtKB-KW"/>
</dbReference>
<evidence type="ECO:0000256" key="5">
    <source>
        <dbReference type="ARBA" id="ARBA00022692"/>
    </source>
</evidence>
<dbReference type="EMBL" id="QOUX01000046">
    <property type="protein sequence ID" value="RXI98146.1"/>
    <property type="molecule type" value="Genomic_DNA"/>
</dbReference>
<comment type="caution">
    <text evidence="14">The sequence shown here is derived from an EMBL/GenBank/DDBJ whole genome shotgun (WGS) entry which is preliminary data.</text>
</comment>
<feature type="transmembrane region" description="Helical" evidence="12">
    <location>
        <begin position="118"/>
        <end position="136"/>
    </location>
</feature>
<keyword evidence="7" id="KW-0378">Hydrolase</keyword>
<evidence type="ECO:0000259" key="13">
    <source>
        <dbReference type="Pfam" id="PF02163"/>
    </source>
</evidence>
<dbReference type="GO" id="GO:0016020">
    <property type="term" value="C:membrane"/>
    <property type="evidence" value="ECO:0007669"/>
    <property type="project" value="UniProtKB-SubCell"/>
</dbReference>
<evidence type="ECO:0000256" key="6">
    <source>
        <dbReference type="ARBA" id="ARBA00022723"/>
    </source>
</evidence>
<evidence type="ECO:0000256" key="12">
    <source>
        <dbReference type="SAM" id="Phobius"/>
    </source>
</evidence>
<dbReference type="GO" id="GO:0006508">
    <property type="term" value="P:proteolysis"/>
    <property type="evidence" value="ECO:0007669"/>
    <property type="project" value="UniProtKB-KW"/>
</dbReference>
<evidence type="ECO:0000256" key="1">
    <source>
        <dbReference type="ARBA" id="ARBA00001947"/>
    </source>
</evidence>
<keyword evidence="15" id="KW-1185">Reference proteome</keyword>
<evidence type="ECO:0000256" key="11">
    <source>
        <dbReference type="ARBA" id="ARBA00023136"/>
    </source>
</evidence>
<dbReference type="GO" id="GO:0046872">
    <property type="term" value="F:metal ion binding"/>
    <property type="evidence" value="ECO:0007669"/>
    <property type="project" value="UniProtKB-KW"/>
</dbReference>
<feature type="transmembrane region" description="Helical" evidence="12">
    <location>
        <begin position="6"/>
        <end position="29"/>
    </location>
</feature>
<evidence type="ECO:0000256" key="7">
    <source>
        <dbReference type="ARBA" id="ARBA00022801"/>
    </source>
</evidence>
<evidence type="ECO:0000256" key="4">
    <source>
        <dbReference type="ARBA" id="ARBA00022670"/>
    </source>
</evidence>
<gene>
    <name evidence="14" type="ORF">DS745_17535</name>
</gene>
<evidence type="ECO:0000256" key="8">
    <source>
        <dbReference type="ARBA" id="ARBA00022833"/>
    </source>
</evidence>
<evidence type="ECO:0000256" key="2">
    <source>
        <dbReference type="ARBA" id="ARBA00004141"/>
    </source>
</evidence>
<dbReference type="PANTHER" id="PTHR39188">
    <property type="entry name" value="MEMBRANE-ASSOCIATED ZINC METALLOPROTEASE M50B"/>
    <property type="match status" value="1"/>
</dbReference>
<dbReference type="Pfam" id="PF02163">
    <property type="entry name" value="Peptidase_M50"/>
    <property type="match status" value="1"/>
</dbReference>
<protein>
    <recommendedName>
        <fullName evidence="13">Peptidase M50 domain-containing protein</fullName>
    </recommendedName>
</protein>
<evidence type="ECO:0000256" key="9">
    <source>
        <dbReference type="ARBA" id="ARBA00022989"/>
    </source>
</evidence>
<keyword evidence="5 12" id="KW-0812">Transmembrane</keyword>
<keyword evidence="4" id="KW-0645">Protease</keyword>
<dbReference type="Proteomes" id="UP000290649">
    <property type="component" value="Unassembled WGS sequence"/>
</dbReference>
<dbReference type="AlphaFoldDB" id="A0A4Q0VNZ8"/>
<keyword evidence="9 12" id="KW-1133">Transmembrane helix</keyword>
<keyword evidence="8" id="KW-0862">Zinc</keyword>
<proteinExistence type="inferred from homology"/>